<dbReference type="AlphaFoldDB" id="C5CFI4"/>
<sequence length="435" mass="49327">MKKHPLQDIVSLQKQGIPKGVFSVCSANRFVIETTLEYAKMKGTTVLIEATCNQVNQFGGYTGMTPADFREMVFSIAEDIGLPKNKIILGGDHLGPNPWKGQPSDQAMRNAIEMIREYAKAGFTKLHLDASMRLADDPGNENEPLNPEVIAERTALLCLEAERAFKESAGSLRPVYVIGTDVPPPGGAQNEGKSIHVTSVQDFERTVELTKKAFFDHGLYEAWGRVIAVVVQPGVEFGNEHIFEYDRNRARELTEAIKKHPNIVFEGHSTDYQTAKALKEMVEDGVAILKVGPALTFALREAFFALSSIEKELFYDTPGLCSNFVEVVERAMLDNPKHWEKYYQGEERENRLARKYSFLDRLRYYWNLPEVRTAVNKLITNLETKEIPLTLISQFMPMQYQKIRNGLLRKDPISLIKDRITLVLDDYYFATHPEC</sequence>
<dbReference type="Pfam" id="PF08013">
    <property type="entry name" value="GatZ_KbaZ-like"/>
    <property type="match status" value="1"/>
</dbReference>
<dbReference type="InterPro" id="IPR050303">
    <property type="entry name" value="GatZ_KbaZ_carbometab"/>
</dbReference>
<dbReference type="GO" id="GO:0009401">
    <property type="term" value="P:phosphoenolpyruvate-dependent sugar phosphotransferase system"/>
    <property type="evidence" value="ECO:0007669"/>
    <property type="project" value="TreeGrafter"/>
</dbReference>
<dbReference type="PIRSF" id="PIRSF009264">
    <property type="entry name" value="TagBP_ald_AgaZ"/>
    <property type="match status" value="1"/>
</dbReference>
<evidence type="ECO:0000313" key="3">
    <source>
        <dbReference type="Proteomes" id="UP000002382"/>
    </source>
</evidence>
<dbReference type="InterPro" id="IPR012062">
    <property type="entry name" value="GatZ/KbaZ-like"/>
</dbReference>
<evidence type="ECO:0000313" key="2">
    <source>
        <dbReference type="EMBL" id="ACR79402.1"/>
    </source>
</evidence>
<gene>
    <name evidence="2" type="ordered locus">Kole_0686</name>
</gene>
<dbReference type="GO" id="GO:0005975">
    <property type="term" value="P:carbohydrate metabolic process"/>
    <property type="evidence" value="ECO:0007669"/>
    <property type="project" value="InterPro"/>
</dbReference>
<dbReference type="GO" id="GO:0005886">
    <property type="term" value="C:plasma membrane"/>
    <property type="evidence" value="ECO:0007669"/>
    <property type="project" value="TreeGrafter"/>
</dbReference>
<dbReference type="Proteomes" id="UP000002382">
    <property type="component" value="Chromosome"/>
</dbReference>
<organism evidence="2 3">
    <name type="scientific">Kosmotoga olearia (strain ATCC BAA-1733 / DSM 21960 / TBF 19.5.1)</name>
    <dbReference type="NCBI Taxonomy" id="521045"/>
    <lineage>
        <taxon>Bacteria</taxon>
        <taxon>Thermotogati</taxon>
        <taxon>Thermotogota</taxon>
        <taxon>Thermotogae</taxon>
        <taxon>Kosmotogales</taxon>
        <taxon>Kosmotogaceae</taxon>
        <taxon>Kosmotoga</taxon>
    </lineage>
</organism>
<dbReference type="NCBIfam" id="TIGR02810">
    <property type="entry name" value="agaZ_gatZ"/>
    <property type="match status" value="1"/>
</dbReference>
<name>C5CFI4_KOSOT</name>
<keyword evidence="3" id="KW-1185">Reference proteome</keyword>
<comment type="pathway">
    <text evidence="1">Carbohydrate metabolism.</text>
</comment>
<dbReference type="PANTHER" id="PTHR32502:SF2">
    <property type="entry name" value="D-TAGATOSE-1,6-BISPHOSPHATE ALDOLASE SUBUNIT KBAZ"/>
    <property type="match status" value="1"/>
</dbReference>
<dbReference type="OrthoDB" id="2642644at2"/>
<dbReference type="HOGENOM" id="CLU_053334_0_0_0"/>
<reference evidence="2 3" key="1">
    <citation type="submission" date="2009-06" db="EMBL/GenBank/DDBJ databases">
        <title>Complete sequence of Thermotogales bacterium TBF 19.5.1.</title>
        <authorList>
            <consortium name="US DOE Joint Genome Institute"/>
            <person name="Lucas S."/>
            <person name="Copeland A."/>
            <person name="Lapidus A."/>
            <person name="Glavina del Rio T."/>
            <person name="Tice H."/>
            <person name="Bruce D."/>
            <person name="Goodwin L."/>
            <person name="Pitluck S."/>
            <person name="Chertkov O."/>
            <person name="Brettin T."/>
            <person name="Detter J.C."/>
            <person name="Han C."/>
            <person name="Schmutz J."/>
            <person name="Larimer F."/>
            <person name="Land M."/>
            <person name="Hauser L."/>
            <person name="Kyrpides N."/>
            <person name="Ovchinnikova G."/>
            <person name="Noll K."/>
        </authorList>
    </citation>
    <scope>NUCLEOTIDE SEQUENCE [LARGE SCALE GENOMIC DNA]</scope>
    <source>
        <strain evidence="3">ATCC BAA-1733 / DSM 21960 / TBF 19.5.1</strain>
    </source>
</reference>
<dbReference type="eggNOG" id="COG4573">
    <property type="taxonomic scope" value="Bacteria"/>
</dbReference>
<dbReference type="Gene3D" id="3.20.20.70">
    <property type="entry name" value="Aldolase class I"/>
    <property type="match status" value="1"/>
</dbReference>
<proteinExistence type="predicted"/>
<dbReference type="STRING" id="521045.Kole_0686"/>
<protein>
    <submittedName>
        <fullName evidence="2">D-tagatose-bisphosphate aldolase class II accessory protein AgaZ</fullName>
    </submittedName>
</protein>
<dbReference type="Gene3D" id="1.10.400.20">
    <property type="entry name" value="putative tagatose 6-phosphate kinase domain like"/>
    <property type="match status" value="1"/>
</dbReference>
<dbReference type="EMBL" id="CP001634">
    <property type="protein sequence ID" value="ACR79402.1"/>
    <property type="molecule type" value="Genomic_DNA"/>
</dbReference>
<reference evidence="2 3" key="2">
    <citation type="journal article" date="2011" name="J. Bacteriol.">
        <title>Genome Sequence of Kosmotoga olearia Strain TBF 19.5.1, a Thermophilic Bacterium with a Wide Growth Temperature Range, Isolated from the Troll B Oil Platform in the North Sea.</title>
        <authorList>
            <person name="Swithers K.S."/>
            <person name="Dipippo J.L."/>
            <person name="Bruce D.C."/>
            <person name="Detter C."/>
            <person name="Tapia R."/>
            <person name="Han S."/>
            <person name="Goodwin L.A."/>
            <person name="Han J."/>
            <person name="Woyke T."/>
            <person name="Pitluck S."/>
            <person name="Pennacchio L."/>
            <person name="Nolan M."/>
            <person name="Mikhailova N."/>
            <person name="Land M.L."/>
            <person name="Nesbo C.L."/>
            <person name="Gogarten J.P."/>
            <person name="Noll K.M."/>
        </authorList>
    </citation>
    <scope>NUCLEOTIDE SEQUENCE [LARGE SCALE GENOMIC DNA]</scope>
    <source>
        <strain evidence="3">ATCC BAA-1733 / DSM 21960 / TBF 19.5.1</strain>
    </source>
</reference>
<accession>C5CFI4</accession>
<dbReference type="InterPro" id="IPR013785">
    <property type="entry name" value="Aldolase_TIM"/>
</dbReference>
<dbReference type="KEGG" id="kol:Kole_0686"/>
<dbReference type="SMR" id="C5CFI4"/>
<evidence type="ECO:0000256" key="1">
    <source>
        <dbReference type="ARBA" id="ARBA00005007"/>
    </source>
</evidence>
<dbReference type="RefSeq" id="WP_015868068.1">
    <property type="nucleotide sequence ID" value="NC_012785.1"/>
</dbReference>
<dbReference type="SUPFAM" id="SSF51569">
    <property type="entry name" value="Aldolase"/>
    <property type="match status" value="1"/>
</dbReference>
<dbReference type="PANTHER" id="PTHR32502">
    <property type="entry name" value="N-ACETYLGALACTOSAMINE PERMEASE II COMPONENT-RELATED"/>
    <property type="match status" value="1"/>
</dbReference>